<gene>
    <name evidence="1" type="ORF">MPOR_54740</name>
</gene>
<reference evidence="1 2" key="1">
    <citation type="journal article" date="2019" name="Emerg. Microbes Infect.">
        <title>Comprehensive subspecies identification of 175 nontuberculous mycobacteria species based on 7547 genomic profiles.</title>
        <authorList>
            <person name="Matsumoto Y."/>
            <person name="Kinjo T."/>
            <person name="Motooka D."/>
            <person name="Nabeya D."/>
            <person name="Jung N."/>
            <person name="Uechi K."/>
            <person name="Horii T."/>
            <person name="Iida T."/>
            <person name="Fujita J."/>
            <person name="Nakamura S."/>
        </authorList>
    </citation>
    <scope>NUCLEOTIDE SEQUENCE [LARGE SCALE GENOMIC DNA]</scope>
    <source>
        <strain evidence="1 2">JCM 12603</strain>
        <plasmid evidence="2">pjcm12603 dna</plasmid>
    </source>
</reference>
<protein>
    <submittedName>
        <fullName evidence="1">Uncharacterized protein</fullName>
    </submittedName>
</protein>
<dbReference type="InterPro" id="IPR018247">
    <property type="entry name" value="EF_Hand_1_Ca_BS"/>
</dbReference>
<evidence type="ECO:0000313" key="1">
    <source>
        <dbReference type="EMBL" id="BBX54448.1"/>
    </source>
</evidence>
<dbReference type="EMBL" id="AP022571">
    <property type="protein sequence ID" value="BBX54448.1"/>
    <property type="molecule type" value="Genomic_DNA"/>
</dbReference>
<evidence type="ECO:0000313" key="2">
    <source>
        <dbReference type="Proteomes" id="UP000466785"/>
    </source>
</evidence>
<keyword evidence="2" id="KW-1185">Reference proteome</keyword>
<geneLocation type="plasmid" evidence="2">
    <name>pjcm12603 dna</name>
</geneLocation>
<dbReference type="AlphaFoldDB" id="A0A6N4VJU2"/>
<proteinExistence type="predicted"/>
<keyword evidence="1" id="KW-0614">Plasmid</keyword>
<dbReference type="Proteomes" id="UP000466785">
    <property type="component" value="Plasmid pJCM12603"/>
</dbReference>
<sequence length="74" mass="8328">MHAEAERTERDLLPQPVSDLLIAQEQRRSARSAVWREHSAAGRAAAAYQRMATVAETVAERDRDRGRDIDGLEL</sequence>
<accession>A0A6N4VJU2</accession>
<organism evidence="1 2">
    <name type="scientific">Mycolicibacterium poriferae</name>
    <dbReference type="NCBI Taxonomy" id="39694"/>
    <lineage>
        <taxon>Bacteria</taxon>
        <taxon>Bacillati</taxon>
        <taxon>Actinomycetota</taxon>
        <taxon>Actinomycetes</taxon>
        <taxon>Mycobacteriales</taxon>
        <taxon>Mycobacteriaceae</taxon>
        <taxon>Mycolicibacterium</taxon>
    </lineage>
</organism>
<dbReference type="PROSITE" id="PS00018">
    <property type="entry name" value="EF_HAND_1"/>
    <property type="match status" value="1"/>
</dbReference>
<dbReference type="KEGG" id="mpof:MPOR_54740"/>
<name>A0A6N4VJU2_9MYCO</name>